<organism evidence="2 3">
    <name type="scientific">Psychromonas aquatilis</name>
    <dbReference type="NCBI Taxonomy" id="2005072"/>
    <lineage>
        <taxon>Bacteria</taxon>
        <taxon>Pseudomonadati</taxon>
        <taxon>Pseudomonadota</taxon>
        <taxon>Gammaproteobacteria</taxon>
        <taxon>Alteromonadales</taxon>
        <taxon>Psychromonadaceae</taxon>
        <taxon>Psychromonas</taxon>
    </lineage>
</organism>
<comment type="caution">
    <text evidence="2">The sequence shown here is derived from an EMBL/GenBank/DDBJ whole genome shotgun (WGS) entry which is preliminary data.</text>
</comment>
<reference evidence="2 3" key="1">
    <citation type="submission" date="2024-02" db="EMBL/GenBank/DDBJ databases">
        <title>Bacteria isolated from the canopy kelp, Nereocystis luetkeana.</title>
        <authorList>
            <person name="Pfister C.A."/>
            <person name="Younker I.T."/>
            <person name="Light S.H."/>
        </authorList>
    </citation>
    <scope>NUCLEOTIDE SEQUENCE [LARGE SCALE GENOMIC DNA]</scope>
    <source>
        <strain evidence="2 3">TI.1.05</strain>
    </source>
</reference>
<evidence type="ECO:0000313" key="2">
    <source>
        <dbReference type="EMBL" id="MEL0630342.1"/>
    </source>
</evidence>
<gene>
    <name evidence="2" type="ORF">V6256_12065</name>
</gene>
<evidence type="ECO:0000256" key="1">
    <source>
        <dbReference type="SAM" id="MobiDB-lite"/>
    </source>
</evidence>
<protein>
    <recommendedName>
        <fullName evidence="4">DUF1292 domain-containing protein</fullName>
    </recommendedName>
</protein>
<sequence>MSLMGFYSIRNEETEEEYTLDADDFIWEDASQSGEQYRFIHVGTEELPEVVATFDIDSEEFIVQLPEDFEELEDGLYINANEDEYDADNEYGYDDGYED</sequence>
<accession>A0ABU9GSM5</accession>
<evidence type="ECO:0008006" key="4">
    <source>
        <dbReference type="Google" id="ProtNLM"/>
    </source>
</evidence>
<proteinExistence type="predicted"/>
<keyword evidence="3" id="KW-1185">Reference proteome</keyword>
<dbReference type="EMBL" id="JBAKAZ010000051">
    <property type="protein sequence ID" value="MEL0630342.1"/>
    <property type="molecule type" value="Genomic_DNA"/>
</dbReference>
<dbReference type="Proteomes" id="UP001369082">
    <property type="component" value="Unassembled WGS sequence"/>
</dbReference>
<evidence type="ECO:0000313" key="3">
    <source>
        <dbReference type="Proteomes" id="UP001369082"/>
    </source>
</evidence>
<name>A0ABU9GSM5_9GAMM</name>
<dbReference type="RefSeq" id="WP_341598471.1">
    <property type="nucleotide sequence ID" value="NZ_JBAKAZ010000051.1"/>
</dbReference>
<feature type="compositionally biased region" description="Acidic residues" evidence="1">
    <location>
        <begin position="81"/>
        <end position="99"/>
    </location>
</feature>
<feature type="region of interest" description="Disordered" evidence="1">
    <location>
        <begin position="80"/>
        <end position="99"/>
    </location>
</feature>